<gene>
    <name evidence="2" type="ORF">ACFOX3_08815</name>
</gene>
<organism evidence="2 3">
    <name type="scientific">Simiduia curdlanivorans</name>
    <dbReference type="NCBI Taxonomy" id="1492769"/>
    <lineage>
        <taxon>Bacteria</taxon>
        <taxon>Pseudomonadati</taxon>
        <taxon>Pseudomonadota</taxon>
        <taxon>Gammaproteobacteria</taxon>
        <taxon>Cellvibrionales</taxon>
        <taxon>Cellvibrionaceae</taxon>
        <taxon>Simiduia</taxon>
    </lineage>
</organism>
<dbReference type="Proteomes" id="UP001595840">
    <property type="component" value="Unassembled WGS sequence"/>
</dbReference>
<sequence>MNVRRALTLLFMITIATHAVSQVLDPDIECAAYWQLKSVGLAQEYSIAAAIESEKYQQQYVAAKNTLTTHHGSADFTRQFYDSVKVMLASVDNDLSNTVVLDEQYQERCTLETEAQ</sequence>
<dbReference type="EMBL" id="JBHSCX010000006">
    <property type="protein sequence ID" value="MFC4362402.1"/>
    <property type="molecule type" value="Genomic_DNA"/>
</dbReference>
<proteinExistence type="predicted"/>
<reference evidence="3" key="1">
    <citation type="journal article" date="2019" name="Int. J. Syst. Evol. Microbiol.">
        <title>The Global Catalogue of Microorganisms (GCM) 10K type strain sequencing project: providing services to taxonomists for standard genome sequencing and annotation.</title>
        <authorList>
            <consortium name="The Broad Institute Genomics Platform"/>
            <consortium name="The Broad Institute Genome Sequencing Center for Infectious Disease"/>
            <person name="Wu L."/>
            <person name="Ma J."/>
        </authorList>
    </citation>
    <scope>NUCLEOTIDE SEQUENCE [LARGE SCALE GENOMIC DNA]</scope>
    <source>
        <strain evidence="3">CECT 8570</strain>
    </source>
</reference>
<comment type="caution">
    <text evidence="2">The sequence shown here is derived from an EMBL/GenBank/DDBJ whole genome shotgun (WGS) entry which is preliminary data.</text>
</comment>
<feature type="chain" id="PRO_5045220065" evidence="1">
    <location>
        <begin position="22"/>
        <end position="116"/>
    </location>
</feature>
<protein>
    <submittedName>
        <fullName evidence="2">Uncharacterized protein</fullName>
    </submittedName>
</protein>
<name>A0ABV8V5K8_9GAMM</name>
<dbReference type="RefSeq" id="WP_290260560.1">
    <property type="nucleotide sequence ID" value="NZ_JAUFQG010000004.1"/>
</dbReference>
<keyword evidence="1" id="KW-0732">Signal</keyword>
<evidence type="ECO:0000256" key="1">
    <source>
        <dbReference type="SAM" id="SignalP"/>
    </source>
</evidence>
<accession>A0ABV8V5K8</accession>
<evidence type="ECO:0000313" key="2">
    <source>
        <dbReference type="EMBL" id="MFC4362402.1"/>
    </source>
</evidence>
<feature type="signal peptide" evidence="1">
    <location>
        <begin position="1"/>
        <end position="21"/>
    </location>
</feature>
<keyword evidence="3" id="KW-1185">Reference proteome</keyword>
<evidence type="ECO:0000313" key="3">
    <source>
        <dbReference type="Proteomes" id="UP001595840"/>
    </source>
</evidence>